<evidence type="ECO:0000313" key="2">
    <source>
        <dbReference type="EMBL" id="GKU24069.1"/>
    </source>
</evidence>
<sequence>MIFKSIRLKEGFIERKILFAEGVNLIHSIKNSRGKTTLMRFMLYALGYNIPNTKKIKFNNCEVELVIDCETKGEISLIRCSDIAVEVIIESEKQTFVLPEQQNELHKIIFGTEDVDILRNLLGVFYVDQEKGWTMLNRGVVIGSIHFNIEELIRGLSGRDCSELIKKEARLSRELTKYRQMFSIAQYKETLEDGELVTDSYEEESDITINQIILQQKRLKAELRRIDSTLSNNKHFKQFVADMKLLVQSPDGVTFPVTENNIVGLNDAIDLLIAKRKIVSVELATINSQLEHIEKEKDSEYEQLAFYKSASLLEVFDKRIAKMPMNPIAIKQEMNRLEKELKSIRSDISKMTKVNNSVVSSISKDIVKYATELGLGDKDSIPVNYLFTSNLKELSGAVLHKTAFVFRLAYIIAIEDVLKIKLPIILDSPSGKEVDKANVKLMMEILKRDLVDHQIIIASIFNYDFEQVNTIEIKEHLIEECENE</sequence>
<dbReference type="RefSeq" id="WP_261851090.1">
    <property type="nucleotide sequence ID" value="NZ_BQXY01000001.1"/>
</dbReference>
<organism evidence="2 3">
    <name type="scientific">Clostridium folliculivorans</name>
    <dbReference type="NCBI Taxonomy" id="2886038"/>
    <lineage>
        <taxon>Bacteria</taxon>
        <taxon>Bacillati</taxon>
        <taxon>Bacillota</taxon>
        <taxon>Clostridia</taxon>
        <taxon>Eubacteriales</taxon>
        <taxon>Clostridiaceae</taxon>
        <taxon>Clostridium</taxon>
    </lineage>
</organism>
<dbReference type="InterPro" id="IPR038729">
    <property type="entry name" value="Rad50/SbcC_AAA"/>
</dbReference>
<protein>
    <recommendedName>
        <fullName evidence="1">Rad50/SbcC-type AAA domain-containing protein</fullName>
    </recommendedName>
</protein>
<keyword evidence="3" id="KW-1185">Reference proteome</keyword>
<evidence type="ECO:0000259" key="1">
    <source>
        <dbReference type="Pfam" id="PF13476"/>
    </source>
</evidence>
<name>A0A9W5XZQ6_9CLOT</name>
<comment type="caution">
    <text evidence="2">The sequence shown here is derived from an EMBL/GenBank/DDBJ whole genome shotgun (WGS) entry which is preliminary data.</text>
</comment>
<reference evidence="2" key="1">
    <citation type="journal article" date="2023" name="Int. J. Syst. Evol. Microbiol.">
        <title>&lt;i&gt;Clostridium folliculivorans&lt;/i&gt; sp. nov., isolated from soil samples of an organic paddy in Japan.</title>
        <authorList>
            <person name="Tazawa J."/>
            <person name="Kobayashi H."/>
            <person name="Tanizawa Y."/>
            <person name="Uchino A."/>
            <person name="Tanaka F."/>
            <person name="Urashima Y."/>
            <person name="Miura S."/>
            <person name="Sakamoto M."/>
            <person name="Ohkuma M."/>
            <person name="Tohno M."/>
        </authorList>
    </citation>
    <scope>NUCLEOTIDE SEQUENCE</scope>
    <source>
        <strain evidence="2">D1-1</strain>
    </source>
</reference>
<feature type="domain" description="Rad50/SbcC-type AAA" evidence="1">
    <location>
        <begin position="13"/>
        <end position="350"/>
    </location>
</feature>
<dbReference type="Pfam" id="PF13476">
    <property type="entry name" value="AAA_23"/>
    <property type="match status" value="1"/>
</dbReference>
<dbReference type="GO" id="GO:0016887">
    <property type="term" value="F:ATP hydrolysis activity"/>
    <property type="evidence" value="ECO:0007669"/>
    <property type="project" value="InterPro"/>
</dbReference>
<proteinExistence type="predicted"/>
<dbReference type="AlphaFoldDB" id="A0A9W5XZQ6"/>
<gene>
    <name evidence="2" type="ORF">CFOLD11_08950</name>
</gene>
<accession>A0A9W5XZQ6</accession>
<dbReference type="EMBL" id="BQXY01000001">
    <property type="protein sequence ID" value="GKU24069.1"/>
    <property type="molecule type" value="Genomic_DNA"/>
</dbReference>
<dbReference type="Proteomes" id="UP001057868">
    <property type="component" value="Unassembled WGS sequence"/>
</dbReference>
<dbReference type="GO" id="GO:0006302">
    <property type="term" value="P:double-strand break repair"/>
    <property type="evidence" value="ECO:0007669"/>
    <property type="project" value="InterPro"/>
</dbReference>
<evidence type="ECO:0000313" key="3">
    <source>
        <dbReference type="Proteomes" id="UP001057868"/>
    </source>
</evidence>